<evidence type="ECO:0000256" key="4">
    <source>
        <dbReference type="SAM" id="MobiDB-lite"/>
    </source>
</evidence>
<dbReference type="OrthoDB" id="5954793at2759"/>
<dbReference type="AlphaFoldDB" id="A0A9Q0XY47"/>
<feature type="region of interest" description="Disordered" evidence="4">
    <location>
        <begin position="1"/>
        <end position="42"/>
    </location>
</feature>
<evidence type="ECO:0000256" key="1">
    <source>
        <dbReference type="ARBA" id="ARBA00022603"/>
    </source>
</evidence>
<organism evidence="5 6">
    <name type="scientific">Phrynocephalus forsythii</name>
    <dbReference type="NCBI Taxonomy" id="171643"/>
    <lineage>
        <taxon>Eukaryota</taxon>
        <taxon>Metazoa</taxon>
        <taxon>Chordata</taxon>
        <taxon>Craniata</taxon>
        <taxon>Vertebrata</taxon>
        <taxon>Euteleostomi</taxon>
        <taxon>Lepidosauria</taxon>
        <taxon>Squamata</taxon>
        <taxon>Bifurcata</taxon>
        <taxon>Unidentata</taxon>
        <taxon>Episquamata</taxon>
        <taxon>Toxicofera</taxon>
        <taxon>Iguania</taxon>
        <taxon>Acrodonta</taxon>
        <taxon>Agamidae</taxon>
        <taxon>Agaminae</taxon>
        <taxon>Phrynocephalus</taxon>
    </lineage>
</organism>
<name>A0A9Q0XY47_9SAUR</name>
<feature type="compositionally biased region" description="Low complexity" evidence="4">
    <location>
        <begin position="141"/>
        <end position="155"/>
    </location>
</feature>
<dbReference type="PANTHER" id="PTHR21008">
    <property type="entry name" value="S-ADENOSYLMETHIONINE SENSOR UPSTREAM OF MTORC1-RELATED"/>
    <property type="match status" value="1"/>
</dbReference>
<dbReference type="EMBL" id="JAPFRF010000006">
    <property type="protein sequence ID" value="KAJ7329716.1"/>
    <property type="molecule type" value="Genomic_DNA"/>
</dbReference>
<reference evidence="5" key="1">
    <citation type="journal article" date="2023" name="DNA Res.">
        <title>Chromosome-level genome assembly of Phrynocephalus forsythii using third-generation DNA sequencing and Hi-C analysis.</title>
        <authorList>
            <person name="Qi Y."/>
            <person name="Zhao W."/>
            <person name="Zhao Y."/>
            <person name="Niu C."/>
            <person name="Cao S."/>
            <person name="Zhang Y."/>
        </authorList>
    </citation>
    <scope>NUCLEOTIDE SEQUENCE</scope>
    <source>
        <tissue evidence="5">Muscle</tissue>
    </source>
</reference>
<feature type="compositionally biased region" description="Low complexity" evidence="4">
    <location>
        <begin position="10"/>
        <end position="19"/>
    </location>
</feature>
<dbReference type="Proteomes" id="UP001142489">
    <property type="component" value="Unassembled WGS sequence"/>
</dbReference>
<keyword evidence="1" id="KW-0489">Methyltransferase</keyword>
<dbReference type="GO" id="GO:0032259">
    <property type="term" value="P:methylation"/>
    <property type="evidence" value="ECO:0007669"/>
    <property type="project" value="UniProtKB-KW"/>
</dbReference>
<comment type="caution">
    <text evidence="5">The sequence shown here is derived from an EMBL/GenBank/DDBJ whole genome shotgun (WGS) entry which is preliminary data.</text>
</comment>
<dbReference type="GO" id="GO:1904262">
    <property type="term" value="P:negative regulation of TORC1 signaling"/>
    <property type="evidence" value="ECO:0007669"/>
    <property type="project" value="TreeGrafter"/>
</dbReference>
<dbReference type="PANTHER" id="PTHR21008:SF0">
    <property type="entry name" value="S-ADENOSYLMETHIONINE SENSOR UPSTREAM OF MTORC1"/>
    <property type="match status" value="1"/>
</dbReference>
<feature type="region of interest" description="Disordered" evidence="4">
    <location>
        <begin position="130"/>
        <end position="162"/>
    </location>
</feature>
<sequence>MEPEPWTQLGGSAAGASAAFPSRPQPPREQERQRQQEKLSGVVKSVHRRLRKKYREVGDFDKIWREHCKDEETLCEYAEAMKNLADNHWAKTCEGEGRIEWCCSVSREYFQNGGKRKALEKDEKRAVLTAKSVPTLSLHPTSKTESSSENSNHSSVTDESLHPSGKIRLLDVGSCFNHF</sequence>
<dbReference type="GO" id="GO:0008168">
    <property type="term" value="F:methyltransferase activity"/>
    <property type="evidence" value="ECO:0007669"/>
    <property type="project" value="UniProtKB-KW"/>
</dbReference>
<gene>
    <name evidence="5" type="ORF">JRQ81_015890</name>
</gene>
<evidence type="ECO:0000256" key="2">
    <source>
        <dbReference type="ARBA" id="ARBA00022679"/>
    </source>
</evidence>
<feature type="compositionally biased region" description="Basic and acidic residues" evidence="4">
    <location>
        <begin position="26"/>
        <end position="37"/>
    </location>
</feature>
<evidence type="ECO:0000256" key="3">
    <source>
        <dbReference type="ARBA" id="ARBA00022691"/>
    </source>
</evidence>
<dbReference type="InterPro" id="IPR021867">
    <property type="entry name" value="Bmt2/SAMTOR"/>
</dbReference>
<proteinExistence type="predicted"/>
<protein>
    <submittedName>
        <fullName evidence="5">Uncharacterized protein</fullName>
    </submittedName>
</protein>
<keyword evidence="2" id="KW-0808">Transferase</keyword>
<keyword evidence="3" id="KW-0949">S-adenosyl-L-methionine</keyword>
<accession>A0A9Q0XY47</accession>
<keyword evidence="6" id="KW-1185">Reference proteome</keyword>
<evidence type="ECO:0000313" key="6">
    <source>
        <dbReference type="Proteomes" id="UP001142489"/>
    </source>
</evidence>
<evidence type="ECO:0000313" key="5">
    <source>
        <dbReference type="EMBL" id="KAJ7329716.1"/>
    </source>
</evidence>